<organism evidence="2 3">
    <name type="scientific">Trichoglossum hirsutum</name>
    <dbReference type="NCBI Taxonomy" id="265104"/>
    <lineage>
        <taxon>Eukaryota</taxon>
        <taxon>Fungi</taxon>
        <taxon>Dikarya</taxon>
        <taxon>Ascomycota</taxon>
        <taxon>Pezizomycotina</taxon>
        <taxon>Geoglossomycetes</taxon>
        <taxon>Geoglossales</taxon>
        <taxon>Geoglossaceae</taxon>
        <taxon>Trichoglossum</taxon>
    </lineage>
</organism>
<gene>
    <name evidence="2" type="ORF">GP486_000997</name>
</gene>
<reference evidence="2" key="1">
    <citation type="submission" date="2021-03" db="EMBL/GenBank/DDBJ databases">
        <title>Comparative genomics and phylogenomic investigation of the class Geoglossomycetes provide insights into ecological specialization and systematics.</title>
        <authorList>
            <person name="Melie T."/>
            <person name="Pirro S."/>
            <person name="Miller A.N."/>
            <person name="Quandt A."/>
        </authorList>
    </citation>
    <scope>NUCLEOTIDE SEQUENCE</scope>
    <source>
        <strain evidence="2">CAQ_001_2017</strain>
    </source>
</reference>
<dbReference type="AlphaFoldDB" id="A0A9P8LHZ9"/>
<keyword evidence="3" id="KW-1185">Reference proteome</keyword>
<feature type="region of interest" description="Disordered" evidence="1">
    <location>
        <begin position="108"/>
        <end position="135"/>
    </location>
</feature>
<evidence type="ECO:0000313" key="2">
    <source>
        <dbReference type="EMBL" id="KAH0565609.1"/>
    </source>
</evidence>
<feature type="compositionally biased region" description="Polar residues" evidence="1">
    <location>
        <begin position="119"/>
        <end position="130"/>
    </location>
</feature>
<name>A0A9P8LHZ9_9PEZI</name>
<dbReference type="EMBL" id="JAGHQM010000076">
    <property type="protein sequence ID" value="KAH0565609.1"/>
    <property type="molecule type" value="Genomic_DNA"/>
</dbReference>
<evidence type="ECO:0000256" key="1">
    <source>
        <dbReference type="SAM" id="MobiDB-lite"/>
    </source>
</evidence>
<sequence>MSSFDERSAPALLTTKGASVDVATSNQMPEPKRLSLPQMPPALEEQQTSSCNCFWPRSKSPSRAKPARSSLLLLKERPKGGIFDLDKLGLPRKTRSLPSRPVSRIVDQLSPILRDKQPTEGSLESRSQSAPPKLVLGEDAYSSPRKLGASPASEKAFRHSVATSLGNSSTPITYLDMGMFPPENGDLQALYLQVQRGEPILSCMDCPCSPQGSPCEEACIFEDYADTGGAPPKRFSCPPGLEIDALRAPAKEETATFETEGSWLAGHTDCSSWLDDSSSCEERETETPQARHVQQRLPRVLSWMSDSSDSSFGENSFVRRFPPRHGVQEDS</sequence>
<feature type="region of interest" description="Disordered" evidence="1">
    <location>
        <begin position="275"/>
        <end position="331"/>
    </location>
</feature>
<proteinExistence type="predicted"/>
<protein>
    <submittedName>
        <fullName evidence="2">Uncharacterized protein</fullName>
    </submittedName>
</protein>
<feature type="region of interest" description="Disordered" evidence="1">
    <location>
        <begin position="1"/>
        <end position="48"/>
    </location>
</feature>
<accession>A0A9P8LHZ9</accession>
<evidence type="ECO:0000313" key="3">
    <source>
        <dbReference type="Proteomes" id="UP000750711"/>
    </source>
</evidence>
<dbReference type="Proteomes" id="UP000750711">
    <property type="component" value="Unassembled WGS sequence"/>
</dbReference>
<comment type="caution">
    <text evidence="2">The sequence shown here is derived from an EMBL/GenBank/DDBJ whole genome shotgun (WGS) entry which is preliminary data.</text>
</comment>